<evidence type="ECO:0000313" key="1">
    <source>
        <dbReference type="EMBL" id="KAI3360657.1"/>
    </source>
</evidence>
<sequence length="139" mass="14880">MLPFANIMGSISGITLKWLKYGLLLILSTAVHSLASVLYSGWLSKLPSTRYTGPFMSHGRSCRAGVGQPLDPVCPPPFAPTVALSSASCRPTGGVSPLRPERSYQMRVRGKRLFLRRNQPTSVCCSAHSAPAPPGMAPK</sequence>
<proteinExistence type="predicted"/>
<evidence type="ECO:0000313" key="2">
    <source>
        <dbReference type="Proteomes" id="UP000831701"/>
    </source>
</evidence>
<dbReference type="EMBL" id="CM041546">
    <property type="protein sequence ID" value="KAI3360657.1"/>
    <property type="molecule type" value="Genomic_DNA"/>
</dbReference>
<protein>
    <submittedName>
        <fullName evidence="1">Uncharacterized protein</fullName>
    </submittedName>
</protein>
<reference evidence="1" key="1">
    <citation type="submission" date="2022-04" db="EMBL/GenBank/DDBJ databases">
        <title>Jade perch genome.</title>
        <authorList>
            <person name="Chao B."/>
        </authorList>
    </citation>
    <scope>NUCLEOTIDE SEQUENCE</scope>
    <source>
        <strain evidence="1">CB-2022</strain>
    </source>
</reference>
<accession>A0ACB8VY58</accession>
<gene>
    <name evidence="1" type="ORF">L3Q82_002522</name>
</gene>
<keyword evidence="2" id="KW-1185">Reference proteome</keyword>
<name>A0ACB8VY58_9TELE</name>
<comment type="caution">
    <text evidence="1">The sequence shown here is derived from an EMBL/GenBank/DDBJ whole genome shotgun (WGS) entry which is preliminary data.</text>
</comment>
<dbReference type="Proteomes" id="UP000831701">
    <property type="component" value="Chromosome 16"/>
</dbReference>
<organism evidence="1 2">
    <name type="scientific">Scortum barcoo</name>
    <name type="common">barcoo grunter</name>
    <dbReference type="NCBI Taxonomy" id="214431"/>
    <lineage>
        <taxon>Eukaryota</taxon>
        <taxon>Metazoa</taxon>
        <taxon>Chordata</taxon>
        <taxon>Craniata</taxon>
        <taxon>Vertebrata</taxon>
        <taxon>Euteleostomi</taxon>
        <taxon>Actinopterygii</taxon>
        <taxon>Neopterygii</taxon>
        <taxon>Teleostei</taxon>
        <taxon>Neoteleostei</taxon>
        <taxon>Acanthomorphata</taxon>
        <taxon>Eupercaria</taxon>
        <taxon>Centrarchiformes</taxon>
        <taxon>Terapontoidei</taxon>
        <taxon>Terapontidae</taxon>
        <taxon>Scortum</taxon>
    </lineage>
</organism>